<dbReference type="AlphaFoldDB" id="A0A1F2WFA2"/>
<comment type="caution">
    <text evidence="1">The sequence shown here is derived from an EMBL/GenBank/DDBJ whole genome shotgun (WGS) entry which is preliminary data.</text>
</comment>
<dbReference type="PROSITE" id="PS50096">
    <property type="entry name" value="IQ"/>
    <property type="match status" value="1"/>
</dbReference>
<evidence type="ECO:0000313" key="1">
    <source>
        <dbReference type="EMBL" id="OFW55530.1"/>
    </source>
</evidence>
<dbReference type="STRING" id="1797197.A2Y75_09455"/>
<evidence type="ECO:0000313" key="2">
    <source>
        <dbReference type="Proteomes" id="UP000177876"/>
    </source>
</evidence>
<name>A0A1F2WFA2_9ACTN</name>
<dbReference type="EMBL" id="MELK01000053">
    <property type="protein sequence ID" value="OFW55530.1"/>
    <property type="molecule type" value="Genomic_DNA"/>
</dbReference>
<reference evidence="1 2" key="1">
    <citation type="journal article" date="2016" name="Nat. Commun.">
        <title>Thousands of microbial genomes shed light on interconnected biogeochemical processes in an aquifer system.</title>
        <authorList>
            <person name="Anantharaman K."/>
            <person name="Brown C.T."/>
            <person name="Hug L.A."/>
            <person name="Sharon I."/>
            <person name="Castelle C.J."/>
            <person name="Probst A.J."/>
            <person name="Thomas B.C."/>
            <person name="Singh A."/>
            <person name="Wilkins M.J."/>
            <person name="Karaoz U."/>
            <person name="Brodie E.L."/>
            <person name="Williams K.H."/>
            <person name="Hubbard S.S."/>
            <person name="Banfield J.F."/>
        </authorList>
    </citation>
    <scope>NUCLEOTIDE SEQUENCE [LARGE SCALE GENOMIC DNA]</scope>
</reference>
<sequence length="357" mass="40369">MVDIARCPECNIAQQIADEHLWLNSGVIVSKSDPKLRMAFAETENLDPVYEGVAEMIGVPIERFIIDVERKGTRDYFTPIIPREIKDMVQKHEISLDPIIDAVIITNITNGLGRYEPVDYRYEIDDEDYITVLSYDTHCLPLALGDIAGGCEAVVEREYTNLSYKQLGPTKYEMTAGVAKVSQGLRGRLERKEYEHRDGEIEFERCPGCGAPTALAEFKWDSETGIIRSASNGRRMGVIHPTVIDPIFEELQAELGESIPAAVIESQKRFTKTGFHKVEELANKEQFREQLALRGMGDLKELKTGREGLSLRLDYPCMHLMTVGMIQGLFEMTFDVESNVEWELSADDILRMEIKPS</sequence>
<protein>
    <submittedName>
        <fullName evidence="1">Uncharacterized protein</fullName>
    </submittedName>
</protein>
<accession>A0A1F2WFA2</accession>
<gene>
    <name evidence="1" type="ORF">A2Y75_09455</name>
</gene>
<organism evidence="1 2">
    <name type="scientific">Candidatus Solincola sediminis</name>
    <dbReference type="NCBI Taxonomy" id="1797199"/>
    <lineage>
        <taxon>Bacteria</taxon>
        <taxon>Bacillati</taxon>
        <taxon>Actinomycetota</taxon>
        <taxon>Candidatus Geothermincolia</taxon>
        <taxon>Candidatus Geothermincolales</taxon>
        <taxon>Candidatus Geothermincolaceae</taxon>
        <taxon>Candidatus Solincola</taxon>
    </lineage>
</organism>
<dbReference type="Proteomes" id="UP000177876">
    <property type="component" value="Unassembled WGS sequence"/>
</dbReference>
<proteinExistence type="predicted"/>